<dbReference type="EMBL" id="CP134846">
    <property type="protein sequence ID" value="WNL16127.1"/>
    <property type="molecule type" value="Genomic_DNA"/>
</dbReference>
<dbReference type="AlphaFoldDB" id="A0AA96I385"/>
<evidence type="ECO:0000313" key="1">
    <source>
        <dbReference type="EMBL" id="WNL16127.1"/>
    </source>
</evidence>
<reference evidence="1" key="1">
    <citation type="submission" date="2023-09" db="EMBL/GenBank/DDBJ databases">
        <title>Arcobacter tbilisiensis sp. nov. isolated from chicken meat in Tbilisi, Georgia.</title>
        <authorList>
            <person name="Matthias R."/>
            <person name="Zautner A.E."/>
        </authorList>
    </citation>
    <scope>NUCLEOTIDE SEQUENCE</scope>
    <source>
        <strain evidence="1">LEO 107</strain>
    </source>
</reference>
<protein>
    <submittedName>
        <fullName evidence="1">Uncharacterized protein</fullName>
    </submittedName>
</protein>
<proteinExistence type="predicted"/>
<accession>A0AA96I385</accession>
<organism evidence="1">
    <name type="scientific">Arcobacter sp. AZ-2023</name>
    <dbReference type="NCBI Taxonomy" id="3074453"/>
    <lineage>
        <taxon>Bacteria</taxon>
        <taxon>Pseudomonadati</taxon>
        <taxon>Campylobacterota</taxon>
        <taxon>Epsilonproteobacteria</taxon>
        <taxon>Campylobacterales</taxon>
        <taxon>Arcobacteraceae</taxon>
        <taxon>Arcobacter</taxon>
    </lineage>
</organism>
<sequence length="225" mass="26801">MNTDFITNKILGDLAESICHSHFTALGYDVEYTGIEKFVQRFSKHLNQSSKISDSSSELYDSIRSYPDLLISRLYDSKGIKKLESFMVEVKYRNEVKDFKELENELLWQYRDVIWDKEILYALNFDNKEKLSWKNKIPNISLLEKINKFTDKVKYIKNPLLFYVVVKKPPQQNTHVYLNYATYPAWWNIGDKRFEKYTHYLSENGNINEVYEKNIYPALKAIFIN</sequence>
<name>A0AA96I385_9BACT</name>
<gene>
    <name evidence="1" type="ORF">RJG54_07815</name>
</gene>